<sequence length="103" mass="11376">MPCEQTPRQPTPSPSGTHFPEDLFFPKKKVSINSILNFKGSELTFSCILKPSQANEPPICTPTRPIPGPSEIPASQVPPIENYSTCEPEPEVSLTHSMEITIW</sequence>
<keyword evidence="3" id="KW-1185">Reference proteome</keyword>
<dbReference type="Proteomes" id="UP000765509">
    <property type="component" value="Unassembled WGS sequence"/>
</dbReference>
<organism evidence="2 3">
    <name type="scientific">Austropuccinia psidii MF-1</name>
    <dbReference type="NCBI Taxonomy" id="1389203"/>
    <lineage>
        <taxon>Eukaryota</taxon>
        <taxon>Fungi</taxon>
        <taxon>Dikarya</taxon>
        <taxon>Basidiomycota</taxon>
        <taxon>Pucciniomycotina</taxon>
        <taxon>Pucciniomycetes</taxon>
        <taxon>Pucciniales</taxon>
        <taxon>Sphaerophragmiaceae</taxon>
        <taxon>Austropuccinia</taxon>
    </lineage>
</organism>
<reference evidence="2" key="1">
    <citation type="submission" date="2021-03" db="EMBL/GenBank/DDBJ databases">
        <title>Draft genome sequence of rust myrtle Austropuccinia psidii MF-1, a brazilian biotype.</title>
        <authorList>
            <person name="Quecine M.C."/>
            <person name="Pachon D.M.R."/>
            <person name="Bonatelli M.L."/>
            <person name="Correr F.H."/>
            <person name="Franceschini L.M."/>
            <person name="Leite T.F."/>
            <person name="Margarido G.R.A."/>
            <person name="Almeida C.A."/>
            <person name="Ferrarezi J.A."/>
            <person name="Labate C.A."/>
        </authorList>
    </citation>
    <scope>NUCLEOTIDE SEQUENCE</scope>
    <source>
        <strain evidence="2">MF-1</strain>
    </source>
</reference>
<evidence type="ECO:0000256" key="1">
    <source>
        <dbReference type="SAM" id="MobiDB-lite"/>
    </source>
</evidence>
<name>A0A9Q3BCF1_9BASI</name>
<evidence type="ECO:0000313" key="3">
    <source>
        <dbReference type="Proteomes" id="UP000765509"/>
    </source>
</evidence>
<proteinExistence type="predicted"/>
<evidence type="ECO:0000313" key="2">
    <source>
        <dbReference type="EMBL" id="MBW0462697.1"/>
    </source>
</evidence>
<protein>
    <submittedName>
        <fullName evidence="2">Uncharacterized protein</fullName>
    </submittedName>
</protein>
<accession>A0A9Q3BCF1</accession>
<feature type="region of interest" description="Disordered" evidence="1">
    <location>
        <begin position="1"/>
        <end position="20"/>
    </location>
</feature>
<gene>
    <name evidence="2" type="ORF">O181_002412</name>
</gene>
<dbReference type="AlphaFoldDB" id="A0A9Q3BCF1"/>
<dbReference type="EMBL" id="AVOT02000399">
    <property type="protein sequence ID" value="MBW0462697.1"/>
    <property type="molecule type" value="Genomic_DNA"/>
</dbReference>
<comment type="caution">
    <text evidence="2">The sequence shown here is derived from an EMBL/GenBank/DDBJ whole genome shotgun (WGS) entry which is preliminary data.</text>
</comment>